<evidence type="ECO:0000259" key="10">
    <source>
        <dbReference type="PROSITE" id="PS51727"/>
    </source>
</evidence>
<dbReference type="InterPro" id="IPR031162">
    <property type="entry name" value="CBP_P300_HAT"/>
</dbReference>
<dbReference type="GO" id="GO:0045944">
    <property type="term" value="P:positive regulation of transcription by RNA polymerase II"/>
    <property type="evidence" value="ECO:0007669"/>
    <property type="project" value="TreeGrafter"/>
</dbReference>
<evidence type="ECO:0000313" key="13">
    <source>
        <dbReference type="Proteomes" id="UP000011087"/>
    </source>
</evidence>
<dbReference type="PANTHER" id="PTHR13808:SF1">
    <property type="entry name" value="HISTONE ACETYLTRANSFERASE"/>
    <property type="match status" value="1"/>
</dbReference>
<dbReference type="AlphaFoldDB" id="L1JZU3"/>
<feature type="compositionally biased region" description="Polar residues" evidence="9">
    <location>
        <begin position="246"/>
        <end position="267"/>
    </location>
</feature>
<evidence type="ECO:0000256" key="8">
    <source>
        <dbReference type="ARBA" id="ARBA00048017"/>
    </source>
</evidence>
<accession>L1JZU3</accession>
<evidence type="ECO:0000256" key="6">
    <source>
        <dbReference type="ARBA" id="ARBA00023163"/>
    </source>
</evidence>
<feature type="compositionally biased region" description="Low complexity" evidence="9">
    <location>
        <begin position="194"/>
        <end position="228"/>
    </location>
</feature>
<protein>
    <recommendedName>
        <fullName evidence="2">histone acetyltransferase</fullName>
        <ecNumber evidence="2">2.3.1.48</ecNumber>
    </recommendedName>
</protein>
<evidence type="ECO:0000256" key="4">
    <source>
        <dbReference type="ARBA" id="ARBA00022853"/>
    </source>
</evidence>
<keyword evidence="5" id="KW-0805">Transcription regulation</keyword>
<dbReference type="EnsemblProtists" id="EKX53643">
    <property type="protein sequence ID" value="EKX53643"/>
    <property type="gene ID" value="GUITHDRAFT_100625"/>
</dbReference>
<dbReference type="EMBL" id="JH992969">
    <property type="protein sequence ID" value="EKX53643.1"/>
    <property type="molecule type" value="Genomic_DNA"/>
</dbReference>
<name>L1JZU3_GUITC</name>
<keyword evidence="6" id="KW-0804">Transcription</keyword>
<dbReference type="HOGENOM" id="CLU_289102_0_0_1"/>
<feature type="domain" description="CBP/p300-type HAT" evidence="10">
    <location>
        <begin position="391"/>
        <end position="705"/>
    </location>
</feature>
<keyword evidence="4" id="KW-0156">Chromatin regulator</keyword>
<reference evidence="12" key="3">
    <citation type="submission" date="2015-06" db="UniProtKB">
        <authorList>
            <consortium name="EnsemblProtists"/>
        </authorList>
    </citation>
    <scope>IDENTIFICATION</scope>
</reference>
<feature type="region of interest" description="Disordered" evidence="9">
    <location>
        <begin position="880"/>
        <end position="938"/>
    </location>
</feature>
<dbReference type="GO" id="GO:0000123">
    <property type="term" value="C:histone acetyltransferase complex"/>
    <property type="evidence" value="ECO:0007669"/>
    <property type="project" value="TreeGrafter"/>
</dbReference>
<dbReference type="GO" id="GO:0004402">
    <property type="term" value="F:histone acetyltransferase activity"/>
    <property type="evidence" value="ECO:0007669"/>
    <property type="project" value="InterPro"/>
</dbReference>
<dbReference type="GO" id="GO:0005634">
    <property type="term" value="C:nucleus"/>
    <property type="evidence" value="ECO:0007669"/>
    <property type="project" value="UniProtKB-SubCell"/>
</dbReference>
<reference evidence="13" key="2">
    <citation type="submission" date="2012-11" db="EMBL/GenBank/DDBJ databases">
        <authorList>
            <person name="Kuo A."/>
            <person name="Curtis B.A."/>
            <person name="Tanifuji G."/>
            <person name="Burki F."/>
            <person name="Gruber A."/>
            <person name="Irimia M."/>
            <person name="Maruyama S."/>
            <person name="Arias M.C."/>
            <person name="Ball S.G."/>
            <person name="Gile G.H."/>
            <person name="Hirakawa Y."/>
            <person name="Hopkins J.F."/>
            <person name="Rensing S.A."/>
            <person name="Schmutz J."/>
            <person name="Symeonidi A."/>
            <person name="Elias M."/>
            <person name="Eveleigh R.J."/>
            <person name="Herman E.K."/>
            <person name="Klute M.J."/>
            <person name="Nakayama T."/>
            <person name="Obornik M."/>
            <person name="Reyes-Prieto A."/>
            <person name="Armbrust E.V."/>
            <person name="Aves S.J."/>
            <person name="Beiko R.G."/>
            <person name="Coutinho P."/>
            <person name="Dacks J.B."/>
            <person name="Durnford D.G."/>
            <person name="Fast N.M."/>
            <person name="Green B.R."/>
            <person name="Grisdale C."/>
            <person name="Hempe F."/>
            <person name="Henrissat B."/>
            <person name="Hoppner M.P."/>
            <person name="Ishida K.-I."/>
            <person name="Kim E."/>
            <person name="Koreny L."/>
            <person name="Kroth P.G."/>
            <person name="Liu Y."/>
            <person name="Malik S.-B."/>
            <person name="Maier U.G."/>
            <person name="McRose D."/>
            <person name="Mock T."/>
            <person name="Neilson J.A."/>
            <person name="Onodera N.T."/>
            <person name="Poole A.M."/>
            <person name="Pritham E.J."/>
            <person name="Richards T.A."/>
            <person name="Rocap G."/>
            <person name="Roy S.W."/>
            <person name="Sarai C."/>
            <person name="Schaack S."/>
            <person name="Shirato S."/>
            <person name="Slamovits C.H."/>
            <person name="Spencer D.F."/>
            <person name="Suzuki S."/>
            <person name="Worden A.Z."/>
            <person name="Zauner S."/>
            <person name="Barry K."/>
            <person name="Bell C."/>
            <person name="Bharti A.K."/>
            <person name="Crow J.A."/>
            <person name="Grimwood J."/>
            <person name="Kramer R."/>
            <person name="Lindquist E."/>
            <person name="Lucas S."/>
            <person name="Salamov A."/>
            <person name="McFadden G.I."/>
            <person name="Lane C.E."/>
            <person name="Keeling P.J."/>
            <person name="Gray M.W."/>
            <person name="Grigoriev I.V."/>
            <person name="Archibald J.M."/>
        </authorList>
    </citation>
    <scope>NUCLEOTIDE SEQUENCE</scope>
    <source>
        <strain evidence="13">CCMP2712</strain>
    </source>
</reference>
<evidence type="ECO:0000256" key="3">
    <source>
        <dbReference type="ARBA" id="ARBA00022679"/>
    </source>
</evidence>
<feature type="compositionally biased region" description="Basic and acidic residues" evidence="9">
    <location>
        <begin position="268"/>
        <end position="281"/>
    </location>
</feature>
<reference evidence="11 13" key="1">
    <citation type="journal article" date="2012" name="Nature">
        <title>Algal genomes reveal evolutionary mosaicism and the fate of nucleomorphs.</title>
        <authorList>
            <consortium name="DOE Joint Genome Institute"/>
            <person name="Curtis B.A."/>
            <person name="Tanifuji G."/>
            <person name="Burki F."/>
            <person name="Gruber A."/>
            <person name="Irimia M."/>
            <person name="Maruyama S."/>
            <person name="Arias M.C."/>
            <person name="Ball S.G."/>
            <person name="Gile G.H."/>
            <person name="Hirakawa Y."/>
            <person name="Hopkins J.F."/>
            <person name="Kuo A."/>
            <person name="Rensing S.A."/>
            <person name="Schmutz J."/>
            <person name="Symeonidi A."/>
            <person name="Elias M."/>
            <person name="Eveleigh R.J."/>
            <person name="Herman E.K."/>
            <person name="Klute M.J."/>
            <person name="Nakayama T."/>
            <person name="Obornik M."/>
            <person name="Reyes-Prieto A."/>
            <person name="Armbrust E.V."/>
            <person name="Aves S.J."/>
            <person name="Beiko R.G."/>
            <person name="Coutinho P."/>
            <person name="Dacks J.B."/>
            <person name="Durnford D.G."/>
            <person name="Fast N.M."/>
            <person name="Green B.R."/>
            <person name="Grisdale C.J."/>
            <person name="Hempel F."/>
            <person name="Henrissat B."/>
            <person name="Hoppner M.P."/>
            <person name="Ishida K."/>
            <person name="Kim E."/>
            <person name="Koreny L."/>
            <person name="Kroth P.G."/>
            <person name="Liu Y."/>
            <person name="Malik S.B."/>
            <person name="Maier U.G."/>
            <person name="McRose D."/>
            <person name="Mock T."/>
            <person name="Neilson J.A."/>
            <person name="Onodera N.T."/>
            <person name="Poole A.M."/>
            <person name="Pritham E.J."/>
            <person name="Richards T.A."/>
            <person name="Rocap G."/>
            <person name="Roy S.W."/>
            <person name="Sarai C."/>
            <person name="Schaack S."/>
            <person name="Shirato S."/>
            <person name="Slamovits C.H."/>
            <person name="Spencer D.F."/>
            <person name="Suzuki S."/>
            <person name="Worden A.Z."/>
            <person name="Zauner S."/>
            <person name="Barry K."/>
            <person name="Bell C."/>
            <person name="Bharti A.K."/>
            <person name="Crow J.A."/>
            <person name="Grimwood J."/>
            <person name="Kramer R."/>
            <person name="Lindquist E."/>
            <person name="Lucas S."/>
            <person name="Salamov A."/>
            <person name="McFadden G.I."/>
            <person name="Lane C.E."/>
            <person name="Keeling P.J."/>
            <person name="Gray M.W."/>
            <person name="Grigoriev I.V."/>
            <person name="Archibald J.M."/>
        </authorList>
    </citation>
    <scope>NUCLEOTIDE SEQUENCE</scope>
    <source>
        <strain evidence="11 13">CCMP2712</strain>
    </source>
</reference>
<dbReference type="OrthoDB" id="899at2759"/>
<dbReference type="GeneID" id="17310449"/>
<proteinExistence type="predicted"/>
<dbReference type="eggNOG" id="KOG1778">
    <property type="taxonomic scope" value="Eukaryota"/>
</dbReference>
<evidence type="ECO:0000256" key="7">
    <source>
        <dbReference type="ARBA" id="ARBA00023242"/>
    </source>
</evidence>
<evidence type="ECO:0000313" key="12">
    <source>
        <dbReference type="EnsemblProtists" id="EKX53643"/>
    </source>
</evidence>
<dbReference type="InterPro" id="IPR013178">
    <property type="entry name" value="Histone_AcTrfase_Rtt109/CBP"/>
</dbReference>
<evidence type="ECO:0000256" key="5">
    <source>
        <dbReference type="ARBA" id="ARBA00023015"/>
    </source>
</evidence>
<dbReference type="PROSITE" id="PS51727">
    <property type="entry name" value="CBP_P300_HAT"/>
    <property type="match status" value="1"/>
</dbReference>
<comment type="subcellular location">
    <subcellularLocation>
        <location evidence="1">Nucleus</location>
    </subcellularLocation>
</comment>
<dbReference type="GO" id="GO:0003713">
    <property type="term" value="F:transcription coactivator activity"/>
    <property type="evidence" value="ECO:0007669"/>
    <property type="project" value="TreeGrafter"/>
</dbReference>
<comment type="catalytic activity">
    <reaction evidence="8">
        <text>L-lysyl-[protein] + acetyl-CoA = N(6)-acetyl-L-lysyl-[protein] + CoA + H(+)</text>
        <dbReference type="Rhea" id="RHEA:45948"/>
        <dbReference type="Rhea" id="RHEA-COMP:9752"/>
        <dbReference type="Rhea" id="RHEA-COMP:10731"/>
        <dbReference type="ChEBI" id="CHEBI:15378"/>
        <dbReference type="ChEBI" id="CHEBI:29969"/>
        <dbReference type="ChEBI" id="CHEBI:57287"/>
        <dbReference type="ChEBI" id="CHEBI:57288"/>
        <dbReference type="ChEBI" id="CHEBI:61930"/>
        <dbReference type="EC" id="2.3.1.48"/>
    </reaction>
</comment>
<keyword evidence="13" id="KW-1185">Reference proteome</keyword>
<feature type="region of interest" description="Disordered" evidence="9">
    <location>
        <begin position="158"/>
        <end position="318"/>
    </location>
</feature>
<dbReference type="EC" id="2.3.1.48" evidence="2"/>
<dbReference type="PANTHER" id="PTHR13808">
    <property type="entry name" value="CBP/P300-RELATED"/>
    <property type="match status" value="1"/>
</dbReference>
<evidence type="ECO:0000256" key="9">
    <source>
        <dbReference type="SAM" id="MobiDB-lite"/>
    </source>
</evidence>
<dbReference type="STRING" id="905079.L1JZU3"/>
<evidence type="ECO:0000313" key="11">
    <source>
        <dbReference type="EMBL" id="EKX53643.1"/>
    </source>
</evidence>
<keyword evidence="3" id="KW-0808">Transferase</keyword>
<dbReference type="Proteomes" id="UP000011087">
    <property type="component" value="Unassembled WGS sequence"/>
</dbReference>
<dbReference type="GO" id="GO:0005667">
    <property type="term" value="C:transcription regulator complex"/>
    <property type="evidence" value="ECO:0007669"/>
    <property type="project" value="TreeGrafter"/>
</dbReference>
<feature type="compositionally biased region" description="Polar residues" evidence="9">
    <location>
        <begin position="170"/>
        <end position="180"/>
    </location>
</feature>
<keyword evidence="7" id="KW-0539">Nucleus</keyword>
<evidence type="ECO:0000256" key="2">
    <source>
        <dbReference type="ARBA" id="ARBA00013184"/>
    </source>
</evidence>
<dbReference type="PaxDb" id="55529-EKX53643"/>
<dbReference type="GO" id="GO:0031490">
    <property type="term" value="F:chromatin DNA binding"/>
    <property type="evidence" value="ECO:0007669"/>
    <property type="project" value="TreeGrafter"/>
</dbReference>
<gene>
    <name evidence="11" type="ORF">GUITHDRAFT_100625</name>
</gene>
<organism evidence="11">
    <name type="scientific">Guillardia theta (strain CCMP2712)</name>
    <name type="common">Cryptophyte</name>
    <dbReference type="NCBI Taxonomy" id="905079"/>
    <lineage>
        <taxon>Eukaryota</taxon>
        <taxon>Cryptophyceae</taxon>
        <taxon>Pyrenomonadales</taxon>
        <taxon>Geminigeraceae</taxon>
        <taxon>Guillardia</taxon>
    </lineage>
</organism>
<dbReference type="RefSeq" id="XP_005840623.1">
    <property type="nucleotide sequence ID" value="XM_005840566.1"/>
</dbReference>
<dbReference type="Pfam" id="PF08214">
    <property type="entry name" value="HAT_KAT11"/>
    <property type="match status" value="1"/>
</dbReference>
<dbReference type="SMART" id="SM01250">
    <property type="entry name" value="KAT11"/>
    <property type="match status" value="1"/>
</dbReference>
<sequence>MPFVCVSQYSGFCRSKKSHNKGIQHRVLAKITDRKSYSWWIHEERAADSFINMEGEGGGNNLHSLPIPESVILQAISELTDGARLAVETCYDLWKEQKFGTEEFISFIKCYSSQSSTLAQVFKDGSQYPEISASSTGGSVDAMTGCSSDTFSSKSLEKGLLSASKKQKDSSGSSPQTAGSDSDKGSNEKGYMASASESNGHSSNGHSSNGCESGNSSNGHGSSSHGSGSTSGGSSGSDSFSGILKFTSQRSLRGNEASNSVSSSNQDPAKKGQELDRETASRKRQATSETSKGKDESTSQSGKGAKHAVSSHLKRPRSGAEALFEWKRLPMTEESESTQPDSEAVFDKPFGESEIKEGEGKSKLAMEHRWVPGMQMDKDGMPFMTSASAQESSSLDLQNRWSSKLAISELGEVLTTKANTAAGCSNVTVRVLSNVEKRLSLGKVDKSLKMMGDDAARGEVVYMNKAVFAFQHVKGADVVIFGMYVNEYWANSAPNYAGRVYVECFDSPPVWPGLPGAERHAILTAIMQGYIDFAASNGFKFMHLHVPPPQDATKYIFVQRSLNFRLRVTMHLSCWYKRMLESATALGLISSFHCGFSGDDVPQGLLDVRRREEKESSNSPILAEGVGSASWQCKHGCFNERFFVAGLRPGRGSLRDTIPVMPNKIVGSRLDCCNFIKEKGLQFHTLSHAQYATMVLVHCIASEQRSYGFIDPRASPHLHASSLVHQSARRLEGTKRASPFQTWWNPSQVNAEMAAGISNLPSHPPEWEPAAPLTSHAFVLVKSGRGRNDPKVPHAGISPSWMGVGGVGPPGIHPGHTEMMMTQDSRMPMPKDPFQHGWSMYNAQINPANQMYPIAPANVGMSIPMPMSEMFDGHASPAVSLQADAHKRAKESASSSSSSSEKKQKKKSSSRNKTPNVQVPVAVAASESTSARKDERSDAAALMKRSMLSELQEEIGVEDPMLCSADDVILQCEELTVPSQMASISGREGMGLCDMDAGVSSSRDGGESEFALLLPERRAHAGNAGLDCAITAMQTVEDASNLKSLDVKGLDSHWSPVPNFWS</sequence>
<dbReference type="KEGG" id="gtt:GUITHDRAFT_100625"/>
<evidence type="ECO:0000256" key="1">
    <source>
        <dbReference type="ARBA" id="ARBA00004123"/>
    </source>
</evidence>